<dbReference type="InterPro" id="IPR016454">
    <property type="entry name" value="Cysteine_dSase"/>
</dbReference>
<feature type="domain" description="Aminotransferase class V" evidence="9">
    <location>
        <begin position="13"/>
        <end position="393"/>
    </location>
</feature>
<accession>A0A2H0UF96</accession>
<dbReference type="Gene3D" id="1.10.260.50">
    <property type="match status" value="1"/>
</dbReference>
<dbReference type="Pfam" id="PF00266">
    <property type="entry name" value="Aminotran_5"/>
    <property type="match status" value="1"/>
</dbReference>
<evidence type="ECO:0000256" key="4">
    <source>
        <dbReference type="ARBA" id="ARBA00022723"/>
    </source>
</evidence>
<gene>
    <name evidence="10" type="ORF">COU15_02440</name>
</gene>
<sequence>MYNMGMLFKKRRVYMDFASATPLDPSVKSAYVHALSVYGNPSSVHQEGRDAKHILEESRRRIARTLSVRPETLTFTGSGTEGNNLAIKGLVLSLHERGMAFSDMHIIFSGFEHSSVLGPAEWLKREGVAVSFVPPSPDGLVQTDDVRAVVRPETVLVSVCAVQGEIGTIQPLRDIRTALEVVRTKRDQKAYQYAPEAHFPALHTDASQGTLFLDMSPERLGVDMATYDAQKIMGPKGVGVLYKHSSVSLAPIIHGGKQERGIRAGTENVPAIVAMARAFECAHRGREKRTRTVTNLQGYFISRIQKEIPESKVTGSLKKRIANNVHVSFPNVDADYLTVLLDKEGVAVSPRSACIASGELSTLASALELGDVYERGTLRFSLSPHTSKGDIEHVIRALKKVKTLATINKK</sequence>
<proteinExistence type="inferred from homology"/>
<name>A0A2H0UF96_9BACT</name>
<evidence type="ECO:0000256" key="8">
    <source>
        <dbReference type="ARBA" id="ARBA00050776"/>
    </source>
</evidence>
<evidence type="ECO:0000256" key="6">
    <source>
        <dbReference type="ARBA" id="ARBA00023004"/>
    </source>
</evidence>
<dbReference type="GO" id="GO:0046872">
    <property type="term" value="F:metal ion binding"/>
    <property type="evidence" value="ECO:0007669"/>
    <property type="project" value="UniProtKB-KW"/>
</dbReference>
<reference evidence="11" key="1">
    <citation type="submission" date="2017-09" db="EMBL/GenBank/DDBJ databases">
        <title>Depth-based differentiation of microbial function through sediment-hosted aquifers and enrichment of novel symbionts in the deep terrestrial subsurface.</title>
        <authorList>
            <person name="Probst A.J."/>
            <person name="Ladd B."/>
            <person name="Jarett J.K."/>
            <person name="Geller-Mcgrath D.E."/>
            <person name="Sieber C.M.K."/>
            <person name="Emerson J.B."/>
            <person name="Anantharaman K."/>
            <person name="Thomas B.C."/>
            <person name="Malmstrom R."/>
            <person name="Stieglmeier M."/>
            <person name="Klingl A."/>
            <person name="Woyke T."/>
            <person name="Ryan C.M."/>
            <person name="Banfield J.F."/>
        </authorList>
    </citation>
    <scope>NUCLEOTIDE SEQUENCE [LARGE SCALE GENOMIC DNA]</scope>
</reference>
<evidence type="ECO:0000256" key="7">
    <source>
        <dbReference type="ARBA" id="ARBA00023014"/>
    </source>
</evidence>
<dbReference type="InterPro" id="IPR015421">
    <property type="entry name" value="PyrdxlP-dep_Trfase_major"/>
</dbReference>
<dbReference type="PANTHER" id="PTHR11601:SF34">
    <property type="entry name" value="CYSTEINE DESULFURASE"/>
    <property type="match status" value="1"/>
</dbReference>
<dbReference type="GO" id="GO:0031071">
    <property type="term" value="F:cysteine desulfurase activity"/>
    <property type="evidence" value="ECO:0007669"/>
    <property type="project" value="UniProtKB-EC"/>
</dbReference>
<evidence type="ECO:0000313" key="10">
    <source>
        <dbReference type="EMBL" id="PIR85093.1"/>
    </source>
</evidence>
<evidence type="ECO:0000259" key="9">
    <source>
        <dbReference type="Pfam" id="PF00266"/>
    </source>
</evidence>
<dbReference type="InterPro" id="IPR015424">
    <property type="entry name" value="PyrdxlP-dep_Trfase"/>
</dbReference>
<comment type="similarity">
    <text evidence="2">Belongs to the class-V pyridoxal-phosphate-dependent aminotransferase family. NifS/IscS subfamily.</text>
</comment>
<dbReference type="SUPFAM" id="SSF53383">
    <property type="entry name" value="PLP-dependent transferases"/>
    <property type="match status" value="1"/>
</dbReference>
<evidence type="ECO:0000256" key="2">
    <source>
        <dbReference type="ARBA" id="ARBA00006490"/>
    </source>
</evidence>
<keyword evidence="5" id="KW-0663">Pyridoxal phosphate</keyword>
<keyword evidence="6" id="KW-0408">Iron</keyword>
<dbReference type="Gene3D" id="3.90.1150.10">
    <property type="entry name" value="Aspartate Aminotransferase, domain 1"/>
    <property type="match status" value="1"/>
</dbReference>
<dbReference type="AlphaFoldDB" id="A0A2H0UF96"/>
<dbReference type="Proteomes" id="UP000229315">
    <property type="component" value="Unassembled WGS sequence"/>
</dbReference>
<dbReference type="EMBL" id="PFBH01000015">
    <property type="protein sequence ID" value="PIR85093.1"/>
    <property type="molecule type" value="Genomic_DNA"/>
</dbReference>
<dbReference type="InterPro" id="IPR000192">
    <property type="entry name" value="Aminotrans_V_dom"/>
</dbReference>
<dbReference type="Gene3D" id="3.40.640.10">
    <property type="entry name" value="Type I PLP-dependent aspartate aminotransferase-like (Major domain)"/>
    <property type="match status" value="1"/>
</dbReference>
<comment type="caution">
    <text evidence="10">The sequence shown here is derived from an EMBL/GenBank/DDBJ whole genome shotgun (WGS) entry which is preliminary data.</text>
</comment>
<dbReference type="GO" id="GO:0051536">
    <property type="term" value="F:iron-sulfur cluster binding"/>
    <property type="evidence" value="ECO:0007669"/>
    <property type="project" value="UniProtKB-KW"/>
</dbReference>
<dbReference type="PANTHER" id="PTHR11601">
    <property type="entry name" value="CYSTEINE DESULFURYLASE FAMILY MEMBER"/>
    <property type="match status" value="1"/>
</dbReference>
<evidence type="ECO:0000313" key="11">
    <source>
        <dbReference type="Proteomes" id="UP000229315"/>
    </source>
</evidence>
<keyword evidence="3" id="KW-0808">Transferase</keyword>
<dbReference type="PIRSF" id="PIRSF005572">
    <property type="entry name" value="NifS"/>
    <property type="match status" value="1"/>
</dbReference>
<keyword evidence="4" id="KW-0479">Metal-binding</keyword>
<evidence type="ECO:0000256" key="1">
    <source>
        <dbReference type="ARBA" id="ARBA00001933"/>
    </source>
</evidence>
<keyword evidence="7" id="KW-0411">Iron-sulfur</keyword>
<evidence type="ECO:0000256" key="3">
    <source>
        <dbReference type="ARBA" id="ARBA00022679"/>
    </source>
</evidence>
<evidence type="ECO:0000256" key="5">
    <source>
        <dbReference type="ARBA" id="ARBA00022898"/>
    </source>
</evidence>
<comment type="catalytic activity">
    <reaction evidence="8">
        <text>(sulfur carrier)-H + L-cysteine = (sulfur carrier)-SH + L-alanine</text>
        <dbReference type="Rhea" id="RHEA:43892"/>
        <dbReference type="Rhea" id="RHEA-COMP:14737"/>
        <dbReference type="Rhea" id="RHEA-COMP:14739"/>
        <dbReference type="ChEBI" id="CHEBI:29917"/>
        <dbReference type="ChEBI" id="CHEBI:35235"/>
        <dbReference type="ChEBI" id="CHEBI:57972"/>
        <dbReference type="ChEBI" id="CHEBI:64428"/>
        <dbReference type="EC" id="2.8.1.7"/>
    </reaction>
</comment>
<protein>
    <recommendedName>
        <fullName evidence="9">Aminotransferase class V domain-containing protein</fullName>
    </recommendedName>
</protein>
<organism evidence="10 11">
    <name type="scientific">Candidatus Kaiserbacteria bacterium CG10_big_fil_rev_8_21_14_0_10_45_20</name>
    <dbReference type="NCBI Taxonomy" id="1974607"/>
    <lineage>
        <taxon>Bacteria</taxon>
        <taxon>Candidatus Kaiseribacteriota</taxon>
    </lineage>
</organism>
<dbReference type="InterPro" id="IPR015422">
    <property type="entry name" value="PyrdxlP-dep_Trfase_small"/>
</dbReference>
<comment type="cofactor">
    <cofactor evidence="1">
        <name>pyridoxal 5'-phosphate</name>
        <dbReference type="ChEBI" id="CHEBI:597326"/>
    </cofactor>
</comment>